<evidence type="ECO:0000313" key="4">
    <source>
        <dbReference type="Proteomes" id="UP000429607"/>
    </source>
</evidence>
<name>A0A6A3IVX6_9STRA</name>
<dbReference type="EMBL" id="QXFV01002692">
    <property type="protein sequence ID" value="KAE8984495.1"/>
    <property type="molecule type" value="Genomic_DNA"/>
</dbReference>
<proteinExistence type="predicted"/>
<evidence type="ECO:0000313" key="5">
    <source>
        <dbReference type="Proteomes" id="UP000434957"/>
    </source>
</evidence>
<keyword evidence="5" id="KW-1185">Reference proteome</keyword>
<dbReference type="AlphaFoldDB" id="A0A6A3IVX6"/>
<sequence>MAEVATSFPALARAKKLFLLRKRAARQHEAQPIANSKLAQGHEVLTANSSNDPQERARRAGSEVVKCNASSLVALCSDFDEQLKLIKSDVLLVSASVRREYQRESSALEKLTSTLLDGQVAAPEAAQRAAATRRRVRLRVKRPRVKLRVVVDPAVKAVTAAQPLTSPKTLSRAAQLARQAVKARVLQSYTRLYLYRCLYRGGTSQLAAAAELASRCRRSKAFRQWRRVATQRAKLRLRCRRAQHRIERVAASWAQSRAVDVVESEGKYAMAKEFQQCKLLARSFQTWLGVV</sequence>
<comment type="caution">
    <text evidence="2">The sequence shown here is derived from an EMBL/GenBank/DDBJ whole genome shotgun (WGS) entry which is preliminary data.</text>
</comment>
<dbReference type="Proteomes" id="UP000429607">
    <property type="component" value="Unassembled WGS sequence"/>
</dbReference>
<dbReference type="Proteomes" id="UP000434957">
    <property type="component" value="Unassembled WGS sequence"/>
</dbReference>
<accession>A0A6A3IVX6</accession>
<reference evidence="4 6" key="1">
    <citation type="submission" date="2018-09" db="EMBL/GenBank/DDBJ databases">
        <title>Genomic investigation of the strawberry pathogen Phytophthora fragariae indicates pathogenicity is determined by transcriptional variation in three key races.</title>
        <authorList>
            <person name="Adams T.M."/>
            <person name="Armitage A.D."/>
            <person name="Sobczyk M.K."/>
            <person name="Bates H.J."/>
            <person name="Dunwell J.M."/>
            <person name="Nellist C.F."/>
            <person name="Harrison R.J."/>
        </authorList>
    </citation>
    <scope>NUCLEOTIDE SEQUENCE [LARGE SCALE GENOMIC DNA]</scope>
    <source>
        <strain evidence="2 4">SCRP249</strain>
        <strain evidence="1 6">SCRP324</strain>
        <strain evidence="3 5">SCRP333</strain>
    </source>
</reference>
<evidence type="ECO:0000313" key="1">
    <source>
        <dbReference type="EMBL" id="KAE8971718.1"/>
    </source>
</evidence>
<dbReference type="OrthoDB" id="111278at2759"/>
<protein>
    <submittedName>
        <fullName evidence="2">Uncharacterized protein</fullName>
    </submittedName>
</protein>
<organism evidence="2 4">
    <name type="scientific">Phytophthora rubi</name>
    <dbReference type="NCBI Taxonomy" id="129364"/>
    <lineage>
        <taxon>Eukaryota</taxon>
        <taxon>Sar</taxon>
        <taxon>Stramenopiles</taxon>
        <taxon>Oomycota</taxon>
        <taxon>Peronosporomycetes</taxon>
        <taxon>Peronosporales</taxon>
        <taxon>Peronosporaceae</taxon>
        <taxon>Phytophthora</taxon>
    </lineage>
</organism>
<evidence type="ECO:0000313" key="3">
    <source>
        <dbReference type="EMBL" id="KAE9281964.1"/>
    </source>
</evidence>
<gene>
    <name evidence="2" type="ORF">PR001_g23156</name>
    <name evidence="1" type="ORF">PR002_g26731</name>
    <name evidence="3" type="ORF">PR003_g27529</name>
</gene>
<evidence type="ECO:0000313" key="2">
    <source>
        <dbReference type="EMBL" id="KAE8984495.1"/>
    </source>
</evidence>
<evidence type="ECO:0000313" key="6">
    <source>
        <dbReference type="Proteomes" id="UP000435112"/>
    </source>
</evidence>
<dbReference type="EMBL" id="QXFT01003876">
    <property type="protein sequence ID" value="KAE9281964.1"/>
    <property type="molecule type" value="Genomic_DNA"/>
</dbReference>
<dbReference type="Proteomes" id="UP000435112">
    <property type="component" value="Unassembled WGS sequence"/>
</dbReference>
<dbReference type="EMBL" id="QXFU01003942">
    <property type="protein sequence ID" value="KAE8971718.1"/>
    <property type="molecule type" value="Genomic_DNA"/>
</dbReference>